<dbReference type="EMBL" id="BPLR01017200">
    <property type="protein sequence ID" value="GIY89386.1"/>
    <property type="molecule type" value="Genomic_DNA"/>
</dbReference>
<evidence type="ECO:0000313" key="1">
    <source>
        <dbReference type="EMBL" id="GIY89386.1"/>
    </source>
</evidence>
<proteinExistence type="predicted"/>
<protein>
    <recommendedName>
        <fullName evidence="3">Protein ABHD18</fullName>
    </recommendedName>
</protein>
<accession>A0AAV4X5V6</accession>
<evidence type="ECO:0008006" key="3">
    <source>
        <dbReference type="Google" id="ProtNLM"/>
    </source>
</evidence>
<dbReference type="SUPFAM" id="SSF53474">
    <property type="entry name" value="alpha/beta-Hydrolases"/>
    <property type="match status" value="1"/>
</dbReference>
<dbReference type="PANTHER" id="PTHR13617">
    <property type="entry name" value="PROTEIN ABHD18"/>
    <property type="match status" value="1"/>
</dbReference>
<keyword evidence="2" id="KW-1185">Reference proteome</keyword>
<organism evidence="1 2">
    <name type="scientific">Caerostris extrusa</name>
    <name type="common">Bark spider</name>
    <name type="synonym">Caerostris bankana</name>
    <dbReference type="NCBI Taxonomy" id="172846"/>
    <lineage>
        <taxon>Eukaryota</taxon>
        <taxon>Metazoa</taxon>
        <taxon>Ecdysozoa</taxon>
        <taxon>Arthropoda</taxon>
        <taxon>Chelicerata</taxon>
        <taxon>Arachnida</taxon>
        <taxon>Araneae</taxon>
        <taxon>Araneomorphae</taxon>
        <taxon>Entelegynae</taxon>
        <taxon>Araneoidea</taxon>
        <taxon>Araneidae</taxon>
        <taxon>Caerostris</taxon>
    </lineage>
</organism>
<name>A0AAV4X5V6_CAEEX</name>
<dbReference type="AlphaFoldDB" id="A0AAV4X5V6"/>
<dbReference type="Gene3D" id="3.40.50.1820">
    <property type="entry name" value="alpha/beta hydrolase"/>
    <property type="match status" value="1"/>
</dbReference>
<comment type="caution">
    <text evidence="1">The sequence shown here is derived from an EMBL/GenBank/DDBJ whole genome shotgun (WGS) entry which is preliminary data.</text>
</comment>
<reference evidence="1 2" key="1">
    <citation type="submission" date="2021-06" db="EMBL/GenBank/DDBJ databases">
        <title>Caerostris extrusa draft genome.</title>
        <authorList>
            <person name="Kono N."/>
            <person name="Arakawa K."/>
        </authorList>
    </citation>
    <scope>NUCLEOTIDE SEQUENCE [LARGE SCALE GENOMIC DNA]</scope>
</reference>
<dbReference type="Pfam" id="PF09752">
    <property type="entry name" value="ABHD18"/>
    <property type="match status" value="1"/>
</dbReference>
<dbReference type="PANTHER" id="PTHR13617:SF14">
    <property type="entry name" value="PROTEIN ABHD18"/>
    <property type="match status" value="1"/>
</dbReference>
<sequence length="444" mass="50068">MSSPSKLDAIYRSIMLAKFFTKGWGKPENLKRLFAFRKIISNRETCKHLVDADYPVVIDKVEKYPTYQLLDGHFLSPFFNYLPEVVPEESRIARFQIILPTSWSTRQLRPICLHLAGTGDHFYWRRRMLMARPLLKEAGIASILLENPFYGSRKPKTQKRSSLHNVSDIFVMGGCLILESLALFHWCEKEGLGPLGISGISMGGHMASLAGCSWHKPIPIIPCLSWTTASQVFTHGVMSAGIPWPLLQNQYSSDHVYQDEIWNMLHLPEKSSAFKAGVHFSRNYPSSLDHIELLQEQNCSPSSKCSEKNHANSVFNSANAQLSKPKVIKGPSELSRLEALNFMRGIMDECTHLGNFTPPVDPSLSIVVTAEHDAYVPREGIKSIGDLWEGCDIRYIDAGHITAFLFNHGVFRKAIIDAFERTAQKYYGHSILSESPNVEQDIKS</sequence>
<evidence type="ECO:0000313" key="2">
    <source>
        <dbReference type="Proteomes" id="UP001054945"/>
    </source>
</evidence>
<gene>
    <name evidence="1" type="primary">Abhd18</name>
    <name evidence="1" type="ORF">CEXT_1751</name>
</gene>
<dbReference type="InterPro" id="IPR029058">
    <property type="entry name" value="AB_hydrolase_fold"/>
</dbReference>
<dbReference type="Proteomes" id="UP001054945">
    <property type="component" value="Unassembled WGS sequence"/>
</dbReference>
<dbReference type="InterPro" id="IPR019149">
    <property type="entry name" value="ABHD18"/>
</dbReference>